<keyword evidence="2" id="KW-0812">Transmembrane</keyword>
<evidence type="ECO:0000256" key="1">
    <source>
        <dbReference type="SAM" id="MobiDB-lite"/>
    </source>
</evidence>
<keyword evidence="2" id="KW-0472">Membrane</keyword>
<dbReference type="AlphaFoldDB" id="A0A918TUK3"/>
<feature type="region of interest" description="Disordered" evidence="1">
    <location>
        <begin position="35"/>
        <end position="100"/>
    </location>
</feature>
<reference evidence="3" key="2">
    <citation type="submission" date="2020-09" db="EMBL/GenBank/DDBJ databases">
        <authorList>
            <person name="Sun Q."/>
            <person name="Ohkuma M."/>
        </authorList>
    </citation>
    <scope>NUCLEOTIDE SEQUENCE</scope>
    <source>
        <strain evidence="3">JCM 4633</strain>
    </source>
</reference>
<sequence>MQGRTAAAAWCGRLLLFAALLLGIVTMHTLGHPRDHAGAAPSTTAPRAADDAPGHAPAHAPGHAPGHAAADSSHRMTPASSTLSSAAAVPARGGPHAAPWAHGPGGMDPMAICLAVLGAGLALILLLSPGALRRPAAAAGPAWFSRALWPVPPPPRHKALARLSVLRV</sequence>
<evidence type="ECO:0000256" key="2">
    <source>
        <dbReference type="SAM" id="Phobius"/>
    </source>
</evidence>
<gene>
    <name evidence="3" type="ORF">GCM10010507_46740</name>
</gene>
<dbReference type="EMBL" id="BMVB01000018">
    <property type="protein sequence ID" value="GHC63995.1"/>
    <property type="molecule type" value="Genomic_DNA"/>
</dbReference>
<evidence type="ECO:0000313" key="4">
    <source>
        <dbReference type="Proteomes" id="UP000646244"/>
    </source>
</evidence>
<dbReference type="RefSeq" id="WP_190111821.1">
    <property type="nucleotide sequence ID" value="NZ_BMVB01000018.1"/>
</dbReference>
<feature type="compositionally biased region" description="Low complexity" evidence="1">
    <location>
        <begin position="79"/>
        <end position="88"/>
    </location>
</feature>
<name>A0A918TUK3_STRCJ</name>
<keyword evidence="2" id="KW-1133">Transmembrane helix</keyword>
<reference evidence="3" key="1">
    <citation type="journal article" date="2014" name="Int. J. Syst. Evol. Microbiol.">
        <title>Complete genome sequence of Corynebacterium casei LMG S-19264T (=DSM 44701T), isolated from a smear-ripened cheese.</title>
        <authorList>
            <consortium name="US DOE Joint Genome Institute (JGI-PGF)"/>
            <person name="Walter F."/>
            <person name="Albersmeier A."/>
            <person name="Kalinowski J."/>
            <person name="Ruckert C."/>
        </authorList>
    </citation>
    <scope>NUCLEOTIDE SEQUENCE</scope>
    <source>
        <strain evidence="3">JCM 4633</strain>
    </source>
</reference>
<dbReference type="Proteomes" id="UP000646244">
    <property type="component" value="Unassembled WGS sequence"/>
</dbReference>
<feature type="compositionally biased region" description="Low complexity" evidence="1">
    <location>
        <begin position="54"/>
        <end position="71"/>
    </location>
</feature>
<feature type="transmembrane region" description="Helical" evidence="2">
    <location>
        <begin position="109"/>
        <end position="127"/>
    </location>
</feature>
<proteinExistence type="predicted"/>
<comment type="caution">
    <text evidence="3">The sequence shown here is derived from an EMBL/GenBank/DDBJ whole genome shotgun (WGS) entry which is preliminary data.</text>
</comment>
<organism evidence="3 4">
    <name type="scientific">Streptomyces cinnamoneus</name>
    <name type="common">Streptoverticillium cinnamoneum</name>
    <dbReference type="NCBI Taxonomy" id="53446"/>
    <lineage>
        <taxon>Bacteria</taxon>
        <taxon>Bacillati</taxon>
        <taxon>Actinomycetota</taxon>
        <taxon>Actinomycetes</taxon>
        <taxon>Kitasatosporales</taxon>
        <taxon>Streptomycetaceae</taxon>
        <taxon>Streptomyces</taxon>
        <taxon>Streptomyces cinnamoneus group</taxon>
    </lineage>
</organism>
<evidence type="ECO:0000313" key="3">
    <source>
        <dbReference type="EMBL" id="GHC63995.1"/>
    </source>
</evidence>
<accession>A0A918TUK3</accession>
<protein>
    <submittedName>
        <fullName evidence="3">Uncharacterized protein</fullName>
    </submittedName>
</protein>